<feature type="signal peptide" evidence="1">
    <location>
        <begin position="1"/>
        <end position="26"/>
    </location>
</feature>
<keyword evidence="1" id="KW-0732">Signal</keyword>
<dbReference type="EMBL" id="JAFEMO010000009">
    <property type="protein sequence ID" value="KAH7564830.1"/>
    <property type="molecule type" value="Genomic_DNA"/>
</dbReference>
<evidence type="ECO:0000256" key="1">
    <source>
        <dbReference type="SAM" id="SignalP"/>
    </source>
</evidence>
<feature type="chain" id="PRO_5045436257" evidence="1">
    <location>
        <begin position="27"/>
        <end position="77"/>
    </location>
</feature>
<sequence>MEKVSFKLAFLVALLVFAGVQLGAEARNVARRCNTTADCNDKTGRCHCDLTLHLCICPAPPQHGRAFEAFIGHQAIP</sequence>
<keyword evidence="3" id="KW-1185">Reference proteome</keyword>
<gene>
    <name evidence="2" type="ORF">JRO89_XS09G0035000</name>
</gene>
<reference evidence="2 3" key="1">
    <citation type="submission" date="2021-02" db="EMBL/GenBank/DDBJ databases">
        <title>Plant Genome Project.</title>
        <authorList>
            <person name="Zhang R.-G."/>
        </authorList>
    </citation>
    <scope>NUCLEOTIDE SEQUENCE [LARGE SCALE GENOMIC DNA]</scope>
    <source>
        <tissue evidence="2">Leaves</tissue>
    </source>
</reference>
<comment type="caution">
    <text evidence="2">The sequence shown here is derived from an EMBL/GenBank/DDBJ whole genome shotgun (WGS) entry which is preliminary data.</text>
</comment>
<evidence type="ECO:0000313" key="3">
    <source>
        <dbReference type="Proteomes" id="UP000827721"/>
    </source>
</evidence>
<organism evidence="2 3">
    <name type="scientific">Xanthoceras sorbifolium</name>
    <dbReference type="NCBI Taxonomy" id="99658"/>
    <lineage>
        <taxon>Eukaryota</taxon>
        <taxon>Viridiplantae</taxon>
        <taxon>Streptophyta</taxon>
        <taxon>Embryophyta</taxon>
        <taxon>Tracheophyta</taxon>
        <taxon>Spermatophyta</taxon>
        <taxon>Magnoliopsida</taxon>
        <taxon>eudicotyledons</taxon>
        <taxon>Gunneridae</taxon>
        <taxon>Pentapetalae</taxon>
        <taxon>rosids</taxon>
        <taxon>malvids</taxon>
        <taxon>Sapindales</taxon>
        <taxon>Sapindaceae</taxon>
        <taxon>Xanthoceroideae</taxon>
        <taxon>Xanthoceras</taxon>
    </lineage>
</organism>
<protein>
    <submittedName>
        <fullName evidence="2">Uncharacterized protein</fullName>
    </submittedName>
</protein>
<accession>A0ABQ8HKE7</accession>
<dbReference type="Proteomes" id="UP000827721">
    <property type="component" value="Unassembled WGS sequence"/>
</dbReference>
<evidence type="ECO:0000313" key="2">
    <source>
        <dbReference type="EMBL" id="KAH7564830.1"/>
    </source>
</evidence>
<proteinExistence type="predicted"/>
<name>A0ABQ8HKE7_9ROSI</name>